<dbReference type="Proteomes" id="UP001610446">
    <property type="component" value="Unassembled WGS sequence"/>
</dbReference>
<comment type="caution">
    <text evidence="1">The sequence shown here is derived from an EMBL/GenBank/DDBJ whole genome shotgun (WGS) entry which is preliminary data.</text>
</comment>
<accession>A0ABR4IIT1</accession>
<proteinExistence type="predicted"/>
<evidence type="ECO:0000313" key="2">
    <source>
        <dbReference type="Proteomes" id="UP001610446"/>
    </source>
</evidence>
<keyword evidence="2" id="KW-1185">Reference proteome</keyword>
<reference evidence="1 2" key="1">
    <citation type="submission" date="2024-07" db="EMBL/GenBank/DDBJ databases">
        <title>Section-level genome sequencing and comparative genomics of Aspergillus sections Usti and Cavernicolus.</title>
        <authorList>
            <consortium name="Lawrence Berkeley National Laboratory"/>
            <person name="Nybo J.L."/>
            <person name="Vesth T.C."/>
            <person name="Theobald S."/>
            <person name="Frisvad J.C."/>
            <person name="Larsen T.O."/>
            <person name="Kjaerboelling I."/>
            <person name="Rothschild-Mancinelli K."/>
            <person name="Lyhne E.K."/>
            <person name="Kogle M.E."/>
            <person name="Barry K."/>
            <person name="Clum A."/>
            <person name="Na H."/>
            <person name="Ledsgaard L."/>
            <person name="Lin J."/>
            <person name="Lipzen A."/>
            <person name="Kuo A."/>
            <person name="Riley R."/>
            <person name="Mondo S."/>
            <person name="Labutti K."/>
            <person name="Haridas S."/>
            <person name="Pangalinan J."/>
            <person name="Salamov A.A."/>
            <person name="Simmons B.A."/>
            <person name="Magnuson J.K."/>
            <person name="Chen J."/>
            <person name="Drula E."/>
            <person name="Henrissat B."/>
            <person name="Wiebenga A."/>
            <person name="Lubbers R.J."/>
            <person name="Gomes A.C."/>
            <person name="Makela M.R."/>
            <person name="Stajich J."/>
            <person name="Grigoriev I.V."/>
            <person name="Mortensen U.H."/>
            <person name="De Vries R.P."/>
            <person name="Baker S.E."/>
            <person name="Andersen M.R."/>
        </authorList>
    </citation>
    <scope>NUCLEOTIDE SEQUENCE [LARGE SCALE GENOMIC DNA]</scope>
    <source>
        <strain evidence="1 2">CBS 123904</strain>
    </source>
</reference>
<name>A0ABR4IIT1_9EURO</name>
<evidence type="ECO:0000313" key="1">
    <source>
        <dbReference type="EMBL" id="KAL2827694.1"/>
    </source>
</evidence>
<dbReference type="EMBL" id="JBFXLU010000387">
    <property type="protein sequence ID" value="KAL2827694.1"/>
    <property type="molecule type" value="Genomic_DNA"/>
</dbReference>
<sequence length="238" mass="25833">MAVSDDGVPLYMESVKRILREMRLVQRASEESSASTGGGGGGFDYREFRRRIDGCGLTPGQMAPLAQRLDSRESFMPAFQTEPAPWSRSAKIGLGSRRERGTDWTAVVSAFLQSDPLFVSPSGEEPGRLTIVDLSRPCISPATACLLFNNCLTIFLQPHADDAEVGRIVVLGTQVHDRNTRISRLHRNAPAGRPATVQEPTVSTRLLDLCSVTIVRGFTSPGWMKVLQGHLAAAAAIN</sequence>
<protein>
    <submittedName>
        <fullName evidence="1">Uncharacterized protein</fullName>
    </submittedName>
</protein>
<gene>
    <name evidence="1" type="ORF">BJY01DRAFT_255594</name>
</gene>
<organism evidence="1 2">
    <name type="scientific">Aspergillus pseudoustus</name>
    <dbReference type="NCBI Taxonomy" id="1810923"/>
    <lineage>
        <taxon>Eukaryota</taxon>
        <taxon>Fungi</taxon>
        <taxon>Dikarya</taxon>
        <taxon>Ascomycota</taxon>
        <taxon>Pezizomycotina</taxon>
        <taxon>Eurotiomycetes</taxon>
        <taxon>Eurotiomycetidae</taxon>
        <taxon>Eurotiales</taxon>
        <taxon>Aspergillaceae</taxon>
        <taxon>Aspergillus</taxon>
        <taxon>Aspergillus subgen. Nidulantes</taxon>
    </lineage>
</organism>